<keyword evidence="2" id="KW-1185">Reference proteome</keyword>
<dbReference type="GeneID" id="55626494"/>
<dbReference type="KEGG" id="vg:55626494"/>
<protein>
    <submittedName>
        <fullName evidence="1">Uncharacterized protein</fullName>
    </submittedName>
</protein>
<name>A0A6C0R0R2_9CAUD</name>
<evidence type="ECO:0000313" key="2">
    <source>
        <dbReference type="Proteomes" id="UP000479357"/>
    </source>
</evidence>
<accession>A0A6C0R0R2</accession>
<organism evidence="1 2">
    <name type="scientific">Alteromonas phage vB_AmeM_PT11-V22</name>
    <dbReference type="NCBI Taxonomy" id="2704031"/>
    <lineage>
        <taxon>Viruses</taxon>
        <taxon>Duplodnaviria</taxon>
        <taxon>Heunggongvirae</taxon>
        <taxon>Uroviricota</taxon>
        <taxon>Caudoviricetes</taxon>
        <taxon>Myoalterovirus</taxon>
        <taxon>Myoalterovirus PT11V22</taxon>
    </lineage>
</organism>
<proteinExistence type="predicted"/>
<dbReference type="EMBL" id="MN877442">
    <property type="protein sequence ID" value="QHZ59830.1"/>
    <property type="molecule type" value="Genomic_DNA"/>
</dbReference>
<dbReference type="Proteomes" id="UP000479357">
    <property type="component" value="Segment"/>
</dbReference>
<reference evidence="1 2" key="1">
    <citation type="submission" date="2019-12" db="EMBL/GenBank/DDBJ databases">
        <title>Alteromonas phage V22 represents a new genus of marine bacteriophages that requires a novel tail fiber chaperone for host recognition.</title>
        <authorList>
            <person name="Gonzalez-Serrano R."/>
            <person name="Dunne M."/>
            <person name="Rosselli R."/>
            <person name="Martin-Cuadrado A.-B."/>
            <person name="Grosboillot V."/>
            <person name="Zinsli L."/>
            <person name="Roda-Garcia J.J."/>
            <person name="Loessner M.J."/>
            <person name="Rodriguez-Valera F."/>
        </authorList>
    </citation>
    <scope>NUCLEOTIDE SEQUENCE [LARGE SCALE GENOMIC DNA]</scope>
</reference>
<dbReference type="RefSeq" id="YP_009855754.1">
    <property type="nucleotide sequence ID" value="NC_048847.1"/>
</dbReference>
<sequence length="71" mass="8083">MKINLNINYVEPYSYPYPLLQGFGHIVYKGFTENGVRVEVYIGEDVGVHLKRNALFVHLSEVDLEGVVDVD</sequence>
<evidence type="ECO:0000313" key="1">
    <source>
        <dbReference type="EMBL" id="QHZ59830.1"/>
    </source>
</evidence>